<evidence type="ECO:0000313" key="4">
    <source>
        <dbReference type="Proteomes" id="UP000283644"/>
    </source>
</evidence>
<keyword evidence="1" id="KW-0175">Coiled coil</keyword>
<reference evidence="3 4" key="1">
    <citation type="submission" date="2018-09" db="EMBL/GenBank/DDBJ databases">
        <title>Genome sequencing of Nocardioides immobilis CCTCC AB 2017083 for comparison to Nocardioides silvaticus.</title>
        <authorList>
            <person name="Li C."/>
            <person name="Wang G."/>
        </authorList>
    </citation>
    <scope>NUCLEOTIDE SEQUENCE [LARGE SCALE GENOMIC DNA]</scope>
    <source>
        <strain evidence="3 4">CCTCC AB 2017083</strain>
    </source>
</reference>
<name>A0A417XTN4_9ACTN</name>
<sequence>MAADKQAGRPVGARRARQTAVASANGKVDRLPLTGYATLGLLSTTEGSAAVELQERAHQQIRHFYWAPALSHIRRELNRLDDLGYVDAEVVHRGRVQRTLRYTLTAKGADALAEWAERPEAEPLVVKNAVILRMWLGRRANDSPAVLQSLEDHIESIAAELDDLREQMEGLDRRFKDRLLALEAYDPDEAGDLRILTGRTAWHRAVMRYCRRNYENELANSRELFKELKRLSTADAQSITGHGSAPDRTELAEADAVPPSTSTST</sequence>
<evidence type="ECO:0000256" key="1">
    <source>
        <dbReference type="SAM" id="Coils"/>
    </source>
</evidence>
<gene>
    <name evidence="3" type="ORF">D0Z08_28630</name>
</gene>
<organism evidence="3 4">
    <name type="scientific">Nocardioides immobilis</name>
    <dbReference type="NCBI Taxonomy" id="2049295"/>
    <lineage>
        <taxon>Bacteria</taxon>
        <taxon>Bacillati</taxon>
        <taxon>Actinomycetota</taxon>
        <taxon>Actinomycetes</taxon>
        <taxon>Propionibacteriales</taxon>
        <taxon>Nocardioidaceae</taxon>
        <taxon>Nocardioides</taxon>
    </lineage>
</organism>
<keyword evidence="4" id="KW-1185">Reference proteome</keyword>
<feature type="coiled-coil region" evidence="1">
    <location>
        <begin position="147"/>
        <end position="174"/>
    </location>
</feature>
<feature type="region of interest" description="Disordered" evidence="2">
    <location>
        <begin position="235"/>
        <end position="265"/>
    </location>
</feature>
<dbReference type="InterPro" id="IPR036390">
    <property type="entry name" value="WH_DNA-bd_sf"/>
</dbReference>
<protein>
    <submittedName>
        <fullName evidence="3">PadR family transcriptional regulator</fullName>
    </submittedName>
</protein>
<dbReference type="AlphaFoldDB" id="A0A417XTN4"/>
<evidence type="ECO:0000256" key="2">
    <source>
        <dbReference type="SAM" id="MobiDB-lite"/>
    </source>
</evidence>
<accession>A0A417XTN4</accession>
<dbReference type="Proteomes" id="UP000283644">
    <property type="component" value="Unassembled WGS sequence"/>
</dbReference>
<dbReference type="InterPro" id="IPR036388">
    <property type="entry name" value="WH-like_DNA-bd_sf"/>
</dbReference>
<dbReference type="Gene3D" id="1.10.10.10">
    <property type="entry name" value="Winged helix-like DNA-binding domain superfamily/Winged helix DNA-binding domain"/>
    <property type="match status" value="1"/>
</dbReference>
<dbReference type="RefSeq" id="WP_118928697.1">
    <property type="nucleotide sequence ID" value="NZ_QXGH01000042.1"/>
</dbReference>
<dbReference type="EMBL" id="QXGH01000042">
    <property type="protein sequence ID" value="RHW23680.1"/>
    <property type="molecule type" value="Genomic_DNA"/>
</dbReference>
<comment type="caution">
    <text evidence="3">The sequence shown here is derived from an EMBL/GenBank/DDBJ whole genome shotgun (WGS) entry which is preliminary data.</text>
</comment>
<proteinExistence type="predicted"/>
<evidence type="ECO:0000313" key="3">
    <source>
        <dbReference type="EMBL" id="RHW23680.1"/>
    </source>
</evidence>
<dbReference type="OrthoDB" id="3746369at2"/>
<dbReference type="SUPFAM" id="SSF46785">
    <property type="entry name" value="Winged helix' DNA-binding domain"/>
    <property type="match status" value="1"/>
</dbReference>